<keyword evidence="6" id="KW-1185">Reference proteome</keyword>
<evidence type="ECO:0000256" key="3">
    <source>
        <dbReference type="ARBA" id="ARBA00023295"/>
    </source>
</evidence>
<evidence type="ECO:0000313" key="5">
    <source>
        <dbReference type="EMBL" id="PAP74991.1"/>
    </source>
</evidence>
<dbReference type="AlphaFoldDB" id="A0A271IUR3"/>
<evidence type="ECO:0000256" key="1">
    <source>
        <dbReference type="ARBA" id="ARBA00008061"/>
    </source>
</evidence>
<accession>A0A271IUR3</accession>
<evidence type="ECO:0000256" key="2">
    <source>
        <dbReference type="ARBA" id="ARBA00022801"/>
    </source>
</evidence>
<comment type="similarity">
    <text evidence="1">Belongs to the glycosyl hydrolase 13 family.</text>
</comment>
<reference evidence="5 6" key="1">
    <citation type="submission" date="2016-11" db="EMBL/GenBank/DDBJ databases">
        <title>Study of marine rhodopsin-containing bacteria.</title>
        <authorList>
            <person name="Yoshizawa S."/>
            <person name="Kumagai Y."/>
            <person name="Kogure K."/>
        </authorList>
    </citation>
    <scope>NUCLEOTIDE SEQUENCE [LARGE SCALE GENOMIC DNA]</scope>
    <source>
        <strain evidence="5 6">SAORIC-28</strain>
    </source>
</reference>
<protein>
    <submittedName>
        <fullName evidence="5">Glycogen debranching enzyme GlgX</fullName>
    </submittedName>
</protein>
<dbReference type="InterPro" id="IPR044505">
    <property type="entry name" value="GlgX_Isoamylase_N_E_set"/>
</dbReference>
<dbReference type="InterPro" id="IPR011837">
    <property type="entry name" value="Glycogen_debranch_GlgX"/>
</dbReference>
<dbReference type="CDD" id="cd02856">
    <property type="entry name" value="E_set_GDE_Isoamylase_N"/>
    <property type="match status" value="1"/>
</dbReference>
<dbReference type="Proteomes" id="UP000216339">
    <property type="component" value="Unassembled WGS sequence"/>
</dbReference>
<dbReference type="Gene3D" id="3.20.20.80">
    <property type="entry name" value="Glycosidases"/>
    <property type="match status" value="1"/>
</dbReference>
<dbReference type="EMBL" id="MQWD01000001">
    <property type="protein sequence ID" value="PAP74991.1"/>
    <property type="molecule type" value="Genomic_DNA"/>
</dbReference>
<dbReference type="InterPro" id="IPR004193">
    <property type="entry name" value="Glyco_hydro_13_N"/>
</dbReference>
<dbReference type="Gene3D" id="2.60.40.1180">
    <property type="entry name" value="Golgi alpha-mannosidase II"/>
    <property type="match status" value="1"/>
</dbReference>
<dbReference type="InterPro" id="IPR017853">
    <property type="entry name" value="GH"/>
</dbReference>
<evidence type="ECO:0000313" key="6">
    <source>
        <dbReference type="Proteomes" id="UP000216339"/>
    </source>
</evidence>
<comment type="caution">
    <text evidence="5">The sequence shown here is derived from an EMBL/GenBank/DDBJ whole genome shotgun (WGS) entry which is preliminary data.</text>
</comment>
<proteinExistence type="inferred from homology"/>
<dbReference type="OrthoDB" id="9761875at2"/>
<dbReference type="Gene3D" id="2.60.40.10">
    <property type="entry name" value="Immunoglobulins"/>
    <property type="match status" value="1"/>
</dbReference>
<keyword evidence="3" id="KW-0326">Glycosidase</keyword>
<dbReference type="PANTHER" id="PTHR43002">
    <property type="entry name" value="GLYCOGEN DEBRANCHING ENZYME"/>
    <property type="match status" value="1"/>
</dbReference>
<dbReference type="SMART" id="SM00642">
    <property type="entry name" value="Aamy"/>
    <property type="match status" value="1"/>
</dbReference>
<dbReference type="InterPro" id="IPR014756">
    <property type="entry name" value="Ig_E-set"/>
</dbReference>
<dbReference type="CDD" id="cd11326">
    <property type="entry name" value="AmyAc_Glg_debranch"/>
    <property type="match status" value="1"/>
</dbReference>
<dbReference type="Pfam" id="PF02922">
    <property type="entry name" value="CBM_48"/>
    <property type="match status" value="1"/>
</dbReference>
<dbReference type="SUPFAM" id="SSF81296">
    <property type="entry name" value="E set domains"/>
    <property type="match status" value="1"/>
</dbReference>
<keyword evidence="2" id="KW-0378">Hydrolase</keyword>
<feature type="domain" description="Glycosyl hydrolase family 13 catalytic" evidence="4">
    <location>
        <begin position="155"/>
        <end position="589"/>
    </location>
</feature>
<dbReference type="InterPro" id="IPR006047">
    <property type="entry name" value="GH13_cat_dom"/>
</dbReference>
<dbReference type="SUPFAM" id="SSF51445">
    <property type="entry name" value="(Trans)glycosidases"/>
    <property type="match status" value="1"/>
</dbReference>
<dbReference type="Pfam" id="PF00128">
    <property type="entry name" value="Alpha-amylase"/>
    <property type="match status" value="1"/>
</dbReference>
<name>A0A271IUR3_9BACT</name>
<dbReference type="NCBIfam" id="TIGR02100">
    <property type="entry name" value="glgX_debranch"/>
    <property type="match status" value="1"/>
</dbReference>
<dbReference type="GO" id="GO:0005980">
    <property type="term" value="P:glycogen catabolic process"/>
    <property type="evidence" value="ECO:0007669"/>
    <property type="project" value="InterPro"/>
</dbReference>
<dbReference type="InterPro" id="IPR013783">
    <property type="entry name" value="Ig-like_fold"/>
</dbReference>
<dbReference type="InterPro" id="IPR013780">
    <property type="entry name" value="Glyco_hydro_b"/>
</dbReference>
<organism evidence="5 6">
    <name type="scientific">Rubrivirga marina</name>
    <dbReference type="NCBI Taxonomy" id="1196024"/>
    <lineage>
        <taxon>Bacteria</taxon>
        <taxon>Pseudomonadati</taxon>
        <taxon>Rhodothermota</taxon>
        <taxon>Rhodothermia</taxon>
        <taxon>Rhodothermales</taxon>
        <taxon>Rubricoccaceae</taxon>
        <taxon>Rubrivirga</taxon>
    </lineage>
</organism>
<dbReference type="SUPFAM" id="SSF51011">
    <property type="entry name" value="Glycosyl hydrolase domain"/>
    <property type="match status" value="1"/>
</dbReference>
<evidence type="ECO:0000259" key="4">
    <source>
        <dbReference type="SMART" id="SM00642"/>
    </source>
</evidence>
<dbReference type="GO" id="GO:0004135">
    <property type="term" value="F:amylo-alpha-1,6-glucosidase activity"/>
    <property type="evidence" value="ECO:0007669"/>
    <property type="project" value="InterPro"/>
</dbReference>
<dbReference type="RefSeq" id="WP_095508617.1">
    <property type="nucleotide sequence ID" value="NZ_MQWD01000001.1"/>
</dbReference>
<sequence length="727" mass="80748">MPIAASAPLESAAGRHLRTVPGRPFPLGATWDGMGINFALFSAHAEAVELVLFDDPDDAAPAATLPLRERTGPVWHGYVPGLRPGQLYGYRVHGPYEPENGLRFNPNKVLLDPYARAIGRPLRWDDSLFGYELGHDDGDLSFSESDSAPYAPLGAVIEDSFEWSGDRPPKVPWEDTIIYETHVKGISMRHPDVPEPLRGTYLGVASDPIVDHLKQLGVTTVQLLPVHAKLQDRHLVEKGLANYWGYNTLSFFAAEPEYAASGPVVAARDFKMMVRGLHAAGLEVIVDVVYNHTCEGNKLGPTLSWRGIDNVAYYKQNPDDPRYYMDYTGTGNTLDAGTPYVLQMIMDSLRYWATVMHVDGFRFDLASALARELFDVDMLGSFFQVIQQDPVLSQVKLIAEPWDVGPGGYQVGHFPWQWAEWNGRYRDVVRQYWRGDAGHKGEFATRISGSSDLYERSGRRPFASINFVTAHDGFTTEDLVSYEQKHNEANGEDNRDGHEPNYSTNCGVEGATDDPDVLACRERLKRSILGTLLLSQGVPMLLGGDEISKTQGGNNNAYAQDNDVNYYDWDLDEREREFLDFVRQAIAFRQAHPLFRRREFLTGEPDDEGVKDALWWHPEGREMTDDDWDGEALPLLGLLLRGDRIGEVDARGRERTDDTLFLVFNRGGEPVELALPVEEAGQPTGWVGMPPFTGEGCGSDGAPLAPDGPAHVGPQSLAVLRAVFDGV</sequence>
<gene>
    <name evidence="5" type="ORF">BSZ37_00265</name>
</gene>